<accession>A0A368ZW38</accession>
<dbReference type="AlphaFoldDB" id="A0A368ZW38"/>
<protein>
    <submittedName>
        <fullName evidence="1">Uncharacterized protein</fullName>
    </submittedName>
</protein>
<dbReference type="SUPFAM" id="SSF53335">
    <property type="entry name" value="S-adenosyl-L-methionine-dependent methyltransferases"/>
    <property type="match status" value="1"/>
</dbReference>
<dbReference type="Proteomes" id="UP000253506">
    <property type="component" value="Unassembled WGS sequence"/>
</dbReference>
<organism evidence="1 2">
    <name type="scientific">Marinomonas foliarum</name>
    <dbReference type="NCBI Taxonomy" id="491950"/>
    <lineage>
        <taxon>Bacteria</taxon>
        <taxon>Pseudomonadati</taxon>
        <taxon>Pseudomonadota</taxon>
        <taxon>Gammaproteobacteria</taxon>
        <taxon>Oceanospirillales</taxon>
        <taxon>Oceanospirillaceae</taxon>
        <taxon>Marinomonas</taxon>
    </lineage>
</organism>
<evidence type="ECO:0000313" key="2">
    <source>
        <dbReference type="Proteomes" id="UP000253506"/>
    </source>
</evidence>
<proteinExistence type="predicted"/>
<sequence>MMINQLTSLLPQCFARKPMPIKVIFIGIDYLCFALSKSLLDNNKTSKQPLSITAFIDDEPWNNRTLVHGVTVFSPSEVSALIRKHGVDMIIQVAGESINIADNIWDDIIKTKVSIVTLEKHQDLKKMHSIVYQAYESIKK</sequence>
<evidence type="ECO:0000313" key="1">
    <source>
        <dbReference type="EMBL" id="RCX01165.1"/>
    </source>
</evidence>
<name>A0A368ZW38_9GAMM</name>
<gene>
    <name evidence="1" type="ORF">DFP77_11843</name>
</gene>
<dbReference type="InterPro" id="IPR029063">
    <property type="entry name" value="SAM-dependent_MTases_sf"/>
</dbReference>
<comment type="caution">
    <text evidence="1">The sequence shown here is derived from an EMBL/GenBank/DDBJ whole genome shotgun (WGS) entry which is preliminary data.</text>
</comment>
<dbReference type="EMBL" id="QPJQ01000018">
    <property type="protein sequence ID" value="RCX01165.1"/>
    <property type="molecule type" value="Genomic_DNA"/>
</dbReference>
<dbReference type="RefSeq" id="WP_239544017.1">
    <property type="nucleotide sequence ID" value="NZ_CP070273.1"/>
</dbReference>
<dbReference type="Gene3D" id="3.40.50.720">
    <property type="entry name" value="NAD(P)-binding Rossmann-like Domain"/>
    <property type="match status" value="1"/>
</dbReference>
<reference evidence="1 2" key="1">
    <citation type="submission" date="2018-07" db="EMBL/GenBank/DDBJ databases">
        <title>Genomic Encyclopedia of Type Strains, Phase III (KMG-III): the genomes of soil and plant-associated and newly described type strains.</title>
        <authorList>
            <person name="Whitman W."/>
        </authorList>
    </citation>
    <scope>NUCLEOTIDE SEQUENCE [LARGE SCALE GENOMIC DNA]</scope>
    <source>
        <strain evidence="1 2">CECT 7731</strain>
    </source>
</reference>